<protein>
    <submittedName>
        <fullName evidence="3">Glycosyltransferase involved in cell wall bisynthesis</fullName>
    </submittedName>
</protein>
<organism evidence="3">
    <name type="scientific">Candidatus Kentrum sp. DK</name>
    <dbReference type="NCBI Taxonomy" id="2126562"/>
    <lineage>
        <taxon>Bacteria</taxon>
        <taxon>Pseudomonadati</taxon>
        <taxon>Pseudomonadota</taxon>
        <taxon>Gammaproteobacteria</taxon>
        <taxon>Candidatus Kentrum</taxon>
    </lineage>
</organism>
<dbReference type="Pfam" id="PF00534">
    <property type="entry name" value="Glycos_transf_1"/>
    <property type="match status" value="1"/>
</dbReference>
<evidence type="ECO:0000256" key="1">
    <source>
        <dbReference type="ARBA" id="ARBA00022679"/>
    </source>
</evidence>
<sequence length="325" mass="37683">MRPSLYSTGAASQDINDIARNRKVWLRSIDTAIREIEKTGHIDIVNVHCDDYYVFDLLTRGTKRWNIIYSLHNPYTENKKDIIELVNKNDINCVVLSSSHKEDYSMINRLRVIPFGVDVFSSPYSLFPLSRVNVTPRLFILRMLKERNKDYLVTVGRISENKGIHSCIKLALETNYSLIIAGPPRNRDEYLYFERYVAPYVDGKKIIYFGTCNEIDKEELLMYSVGFLNFSGFENKRWKEPYGRAWIEGMACGTPAICHNWASMSEQIEDGINGYLFSTFQEAKEKVQSIERIDRLSCRSFASGHFDFRHHASEMEAFFLEVGKA</sequence>
<dbReference type="AlphaFoldDB" id="A0A450S8H7"/>
<evidence type="ECO:0000313" key="3">
    <source>
        <dbReference type="EMBL" id="VFJ48201.1"/>
    </source>
</evidence>
<dbReference type="Gene3D" id="3.40.50.2000">
    <property type="entry name" value="Glycogen Phosphorylase B"/>
    <property type="match status" value="2"/>
</dbReference>
<dbReference type="PANTHER" id="PTHR46401">
    <property type="entry name" value="GLYCOSYLTRANSFERASE WBBK-RELATED"/>
    <property type="match status" value="1"/>
</dbReference>
<keyword evidence="1 3" id="KW-0808">Transferase</keyword>
<dbReference type="PANTHER" id="PTHR46401:SF2">
    <property type="entry name" value="GLYCOSYLTRANSFERASE WBBK-RELATED"/>
    <property type="match status" value="1"/>
</dbReference>
<feature type="domain" description="Glycosyl transferase family 1" evidence="2">
    <location>
        <begin position="146"/>
        <end position="291"/>
    </location>
</feature>
<accession>A0A450S8H7</accession>
<name>A0A450S8H7_9GAMM</name>
<dbReference type="SUPFAM" id="SSF53756">
    <property type="entry name" value="UDP-Glycosyltransferase/glycogen phosphorylase"/>
    <property type="match status" value="1"/>
</dbReference>
<dbReference type="GO" id="GO:0016757">
    <property type="term" value="F:glycosyltransferase activity"/>
    <property type="evidence" value="ECO:0007669"/>
    <property type="project" value="InterPro"/>
</dbReference>
<reference evidence="3" key="1">
    <citation type="submission" date="2019-02" db="EMBL/GenBank/DDBJ databases">
        <authorList>
            <person name="Gruber-Vodicka R. H."/>
            <person name="Seah K. B. B."/>
        </authorList>
    </citation>
    <scope>NUCLEOTIDE SEQUENCE</scope>
    <source>
        <strain evidence="3">BECK_DK161</strain>
    </source>
</reference>
<proteinExistence type="predicted"/>
<dbReference type="GO" id="GO:0009103">
    <property type="term" value="P:lipopolysaccharide biosynthetic process"/>
    <property type="evidence" value="ECO:0007669"/>
    <property type="project" value="TreeGrafter"/>
</dbReference>
<dbReference type="EMBL" id="CAADEY010000021">
    <property type="protein sequence ID" value="VFJ48201.1"/>
    <property type="molecule type" value="Genomic_DNA"/>
</dbReference>
<dbReference type="InterPro" id="IPR001296">
    <property type="entry name" value="Glyco_trans_1"/>
</dbReference>
<evidence type="ECO:0000259" key="2">
    <source>
        <dbReference type="Pfam" id="PF00534"/>
    </source>
</evidence>
<gene>
    <name evidence="3" type="ORF">BECKDK2373C_GA0170839_10211</name>
</gene>